<evidence type="ECO:0000313" key="5">
    <source>
        <dbReference type="Proteomes" id="UP000526625"/>
    </source>
</evidence>
<evidence type="ECO:0000313" key="2">
    <source>
        <dbReference type="EMBL" id="MBB6490921.1"/>
    </source>
</evidence>
<dbReference type="EMBL" id="JAADZA010000017">
    <property type="protein sequence ID" value="NEV12580.1"/>
    <property type="molecule type" value="Genomic_DNA"/>
</dbReference>
<dbReference type="PANTHER" id="PTHR43685">
    <property type="entry name" value="GLYCOSYLTRANSFERASE"/>
    <property type="match status" value="1"/>
</dbReference>
<dbReference type="Proteomes" id="UP000471190">
    <property type="component" value="Unassembled WGS sequence"/>
</dbReference>
<dbReference type="InterPro" id="IPR050834">
    <property type="entry name" value="Glycosyltransf_2"/>
</dbReference>
<protein>
    <submittedName>
        <fullName evidence="3">Glycosyltransferase family 2 protein</fullName>
    </submittedName>
    <submittedName>
        <fullName evidence="2">Glycosyltransferase involved in cell wall biosynthesis</fullName>
    </submittedName>
</protein>
<dbReference type="AlphaFoldDB" id="A0A6P1C5Y0"/>
<keyword evidence="5" id="KW-1185">Reference proteome</keyword>
<gene>
    <name evidence="2" type="ORF">GGD45_001318</name>
    <name evidence="3" type="ORF">GXW80_16425</name>
</gene>
<dbReference type="PANTHER" id="PTHR43685:SF2">
    <property type="entry name" value="GLYCOSYLTRANSFERASE 2-LIKE DOMAIN-CONTAINING PROTEIN"/>
    <property type="match status" value="1"/>
</dbReference>
<name>A0A6P1C5Y0_RHITR</name>
<dbReference type="RefSeq" id="WP_015342455.1">
    <property type="nucleotide sequence ID" value="NZ_JAADZA010000017.1"/>
</dbReference>
<feature type="domain" description="Glycosyltransferase 2-like" evidence="1">
    <location>
        <begin position="8"/>
        <end position="107"/>
    </location>
</feature>
<reference evidence="3 4" key="1">
    <citation type="submission" date="2020-02" db="EMBL/GenBank/DDBJ databases">
        <title>Draft genome sequence of Rhizobium tropici.</title>
        <authorList>
            <person name="Khayi S."/>
            <person name="Jemo M."/>
        </authorList>
    </citation>
    <scope>NUCLEOTIDE SEQUENCE [LARGE SCALE GENOMIC DNA]</scope>
    <source>
        <strain evidence="3 4">A12</strain>
    </source>
</reference>
<keyword evidence="3" id="KW-0808">Transferase</keyword>
<dbReference type="InterPro" id="IPR029044">
    <property type="entry name" value="Nucleotide-diphossugar_trans"/>
</dbReference>
<dbReference type="CDD" id="cd00761">
    <property type="entry name" value="Glyco_tranf_GTA_type"/>
    <property type="match status" value="1"/>
</dbReference>
<dbReference type="EMBL" id="JACHBF010000003">
    <property type="protein sequence ID" value="MBB6490921.1"/>
    <property type="molecule type" value="Genomic_DNA"/>
</dbReference>
<dbReference type="GO" id="GO:0016740">
    <property type="term" value="F:transferase activity"/>
    <property type="evidence" value="ECO:0007669"/>
    <property type="project" value="UniProtKB-KW"/>
</dbReference>
<proteinExistence type="predicted"/>
<sequence>MKPPRIAVVITCWNYETYVANAIRSVVSQDCDECELVVIDDGSTDMSWDVIQREGVAAYRIENSGQRAAGLYGLERTQAPFVLFLDADDELAPGSLATILSELDDDVAKLQFSLTRIDHRGDTLGAGTTLEGFRDRHVIADSVLHTGVYTSPPTSGNVFRRDVCEYLREMDYDPAIDGLPLFVAPFMGDIVSLPQRLGRYRIHGKNFSGLGRAVDPAPLRQELRRFVMRMEHLRRILEPTGRADALVRPEEAYYYIERNFYLAIAEGRRPPIKCFLSLLRKLQHQQYPLKTKGTIAAFCLLTMILPNRNARRGLAYRLNGGNRSTVGLLQALM</sequence>
<evidence type="ECO:0000313" key="4">
    <source>
        <dbReference type="Proteomes" id="UP000471190"/>
    </source>
</evidence>
<dbReference type="InterPro" id="IPR001173">
    <property type="entry name" value="Glyco_trans_2-like"/>
</dbReference>
<accession>A0A6P1C5Y0</accession>
<dbReference type="Proteomes" id="UP000526625">
    <property type="component" value="Unassembled WGS sequence"/>
</dbReference>
<reference evidence="2 5" key="2">
    <citation type="submission" date="2020-08" db="EMBL/GenBank/DDBJ databases">
        <title>Genomic Encyclopedia of Type Strains, Phase IV (KMG-V): Genome sequencing to study the core and pangenomes of soil and plant-associated prokaryotes.</title>
        <authorList>
            <person name="Whitman W."/>
        </authorList>
    </citation>
    <scope>NUCLEOTIDE SEQUENCE [LARGE SCALE GENOMIC DNA]</scope>
    <source>
        <strain evidence="2 5">SEMIA 4059</strain>
    </source>
</reference>
<organism evidence="3 4">
    <name type="scientific">Rhizobium tropici</name>
    <dbReference type="NCBI Taxonomy" id="398"/>
    <lineage>
        <taxon>Bacteria</taxon>
        <taxon>Pseudomonadati</taxon>
        <taxon>Pseudomonadota</taxon>
        <taxon>Alphaproteobacteria</taxon>
        <taxon>Hyphomicrobiales</taxon>
        <taxon>Rhizobiaceae</taxon>
        <taxon>Rhizobium/Agrobacterium group</taxon>
        <taxon>Rhizobium</taxon>
    </lineage>
</organism>
<dbReference type="Gene3D" id="3.90.550.10">
    <property type="entry name" value="Spore Coat Polysaccharide Biosynthesis Protein SpsA, Chain A"/>
    <property type="match status" value="1"/>
</dbReference>
<evidence type="ECO:0000259" key="1">
    <source>
        <dbReference type="Pfam" id="PF00535"/>
    </source>
</evidence>
<dbReference type="SUPFAM" id="SSF53448">
    <property type="entry name" value="Nucleotide-diphospho-sugar transferases"/>
    <property type="match status" value="1"/>
</dbReference>
<comment type="caution">
    <text evidence="3">The sequence shown here is derived from an EMBL/GenBank/DDBJ whole genome shotgun (WGS) entry which is preliminary data.</text>
</comment>
<evidence type="ECO:0000313" key="3">
    <source>
        <dbReference type="EMBL" id="NEV12580.1"/>
    </source>
</evidence>
<dbReference type="Pfam" id="PF00535">
    <property type="entry name" value="Glycos_transf_2"/>
    <property type="match status" value="1"/>
</dbReference>